<evidence type="ECO:0008006" key="5">
    <source>
        <dbReference type="Google" id="ProtNLM"/>
    </source>
</evidence>
<dbReference type="InterPro" id="IPR029045">
    <property type="entry name" value="ClpP/crotonase-like_dom_sf"/>
</dbReference>
<evidence type="ECO:0000256" key="2">
    <source>
        <dbReference type="ARBA" id="ARBA00023140"/>
    </source>
</evidence>
<evidence type="ECO:0000313" key="4">
    <source>
        <dbReference type="EMBL" id="GAH39287.1"/>
    </source>
</evidence>
<dbReference type="InterPro" id="IPR051053">
    <property type="entry name" value="ECH/Chromodomain_protein"/>
</dbReference>
<dbReference type="GO" id="GO:0004165">
    <property type="term" value="F:delta(3)-delta(2)-enoyl-CoA isomerase activity"/>
    <property type="evidence" value="ECO:0007669"/>
    <property type="project" value="UniProtKB-ARBA"/>
</dbReference>
<dbReference type="EMBL" id="BARU01015011">
    <property type="protein sequence ID" value="GAH39287.1"/>
    <property type="molecule type" value="Genomic_DNA"/>
</dbReference>
<comment type="subcellular location">
    <subcellularLocation>
        <location evidence="1">Peroxisome</location>
    </subcellularLocation>
</comment>
<evidence type="ECO:0000256" key="1">
    <source>
        <dbReference type="ARBA" id="ARBA00004275"/>
    </source>
</evidence>
<organism evidence="4">
    <name type="scientific">marine sediment metagenome</name>
    <dbReference type="NCBI Taxonomy" id="412755"/>
    <lineage>
        <taxon>unclassified sequences</taxon>
        <taxon>metagenomes</taxon>
        <taxon>ecological metagenomes</taxon>
    </lineage>
</organism>
<dbReference type="Gene3D" id="3.90.226.10">
    <property type="entry name" value="2-enoyl-CoA Hydratase, Chain A, domain 1"/>
    <property type="match status" value="1"/>
</dbReference>
<proteinExistence type="predicted"/>
<dbReference type="SUPFAM" id="SSF52096">
    <property type="entry name" value="ClpP/crotonase"/>
    <property type="match status" value="1"/>
</dbReference>
<name>X1F2W9_9ZZZZ</name>
<evidence type="ECO:0000256" key="3">
    <source>
        <dbReference type="ARBA" id="ARBA00023235"/>
    </source>
</evidence>
<dbReference type="PANTHER" id="PTHR43684:SF1">
    <property type="entry name" value="ENOYL-COA DELTA ISOMERASE 2"/>
    <property type="match status" value="1"/>
</dbReference>
<comment type="caution">
    <text evidence="4">The sequence shown here is derived from an EMBL/GenBank/DDBJ whole genome shotgun (WGS) entry which is preliminary data.</text>
</comment>
<sequence>MFRFLRALAKASRPIVAAVQGNAVGVGTTMLLHCDLVYLADTARLMTPFVNLALVPEAASSLLLPARVGHARAYAMFALGEPVDGATAVNIGLANAVVPAADL</sequence>
<keyword evidence="2" id="KW-0576">Peroxisome</keyword>
<dbReference type="CDD" id="cd06558">
    <property type="entry name" value="crotonase-like"/>
    <property type="match status" value="1"/>
</dbReference>
<dbReference type="PANTHER" id="PTHR43684">
    <property type="match status" value="1"/>
</dbReference>
<reference evidence="4" key="1">
    <citation type="journal article" date="2014" name="Front. Microbiol.">
        <title>High frequency of phylogenetically diverse reductive dehalogenase-homologous genes in deep subseafloor sedimentary metagenomes.</title>
        <authorList>
            <person name="Kawai M."/>
            <person name="Futagami T."/>
            <person name="Toyoda A."/>
            <person name="Takaki Y."/>
            <person name="Nishi S."/>
            <person name="Hori S."/>
            <person name="Arai W."/>
            <person name="Tsubouchi T."/>
            <person name="Morono Y."/>
            <person name="Uchiyama I."/>
            <person name="Ito T."/>
            <person name="Fujiyama A."/>
            <person name="Inagaki F."/>
            <person name="Takami H."/>
        </authorList>
    </citation>
    <scope>NUCLEOTIDE SEQUENCE</scope>
    <source>
        <strain evidence="4">Expedition CK06-06</strain>
    </source>
</reference>
<feature type="non-terminal residue" evidence="4">
    <location>
        <position position="103"/>
    </location>
</feature>
<accession>X1F2W9</accession>
<dbReference type="InterPro" id="IPR001753">
    <property type="entry name" value="Enoyl-CoA_hydra/iso"/>
</dbReference>
<gene>
    <name evidence="4" type="ORF">S03H2_26119</name>
</gene>
<dbReference type="Pfam" id="PF00378">
    <property type="entry name" value="ECH_1"/>
    <property type="match status" value="1"/>
</dbReference>
<dbReference type="GO" id="GO:0005777">
    <property type="term" value="C:peroxisome"/>
    <property type="evidence" value="ECO:0007669"/>
    <property type="project" value="UniProtKB-SubCell"/>
</dbReference>
<dbReference type="AlphaFoldDB" id="X1F2W9"/>
<protein>
    <recommendedName>
        <fullName evidence="5">Enoyl-CoA hydratase</fullName>
    </recommendedName>
</protein>
<keyword evidence="3" id="KW-0413">Isomerase</keyword>